<dbReference type="Gene3D" id="3.40.50.150">
    <property type="entry name" value="Vaccinia Virus protein VP39"/>
    <property type="match status" value="1"/>
</dbReference>
<dbReference type="SUPFAM" id="SSF53335">
    <property type="entry name" value="S-adenosyl-L-methionine-dependent methyltransferases"/>
    <property type="match status" value="1"/>
</dbReference>
<dbReference type="AlphaFoldDB" id="A0A927FCD4"/>
<keyword evidence="2" id="KW-0808">Transferase</keyword>
<evidence type="ECO:0000313" key="3">
    <source>
        <dbReference type="Proteomes" id="UP000622317"/>
    </source>
</evidence>
<organism evidence="2 3">
    <name type="scientific">Pelagicoccus enzymogenes</name>
    <dbReference type="NCBI Taxonomy" id="2773457"/>
    <lineage>
        <taxon>Bacteria</taxon>
        <taxon>Pseudomonadati</taxon>
        <taxon>Verrucomicrobiota</taxon>
        <taxon>Opitutia</taxon>
        <taxon>Puniceicoccales</taxon>
        <taxon>Pelagicoccaceae</taxon>
        <taxon>Pelagicoccus</taxon>
    </lineage>
</organism>
<dbReference type="Proteomes" id="UP000622317">
    <property type="component" value="Unassembled WGS sequence"/>
</dbReference>
<keyword evidence="2" id="KW-0489">Methyltransferase</keyword>
<dbReference type="Gene3D" id="3.40.50.720">
    <property type="entry name" value="NAD(P)-binding Rossmann-like Domain"/>
    <property type="match status" value="1"/>
</dbReference>
<evidence type="ECO:0000313" key="2">
    <source>
        <dbReference type="EMBL" id="MBD5781191.1"/>
    </source>
</evidence>
<dbReference type="Pfam" id="PF13489">
    <property type="entry name" value="Methyltransf_23"/>
    <property type="match status" value="1"/>
</dbReference>
<name>A0A927FCD4_9BACT</name>
<gene>
    <name evidence="2" type="ORF">IEN85_16950</name>
</gene>
<reference evidence="2" key="1">
    <citation type="submission" date="2020-09" db="EMBL/GenBank/DDBJ databases">
        <title>Pelagicoccus enzymogenes sp. nov. with an EPS production, isolated from marine sediment.</title>
        <authorList>
            <person name="Feng X."/>
        </authorList>
    </citation>
    <scope>NUCLEOTIDE SEQUENCE</scope>
    <source>
        <strain evidence="2">NFK12</strain>
    </source>
</reference>
<dbReference type="GO" id="GO:0032259">
    <property type="term" value="P:methylation"/>
    <property type="evidence" value="ECO:0007669"/>
    <property type="project" value="UniProtKB-KW"/>
</dbReference>
<dbReference type="PANTHER" id="PTHR43861">
    <property type="entry name" value="TRANS-ACONITATE 2-METHYLTRANSFERASE-RELATED"/>
    <property type="match status" value="1"/>
</dbReference>
<keyword evidence="3" id="KW-1185">Reference proteome</keyword>
<comment type="caution">
    <text evidence="2">The sequence shown here is derived from an EMBL/GenBank/DDBJ whole genome shotgun (WGS) entry which is preliminary data.</text>
</comment>
<evidence type="ECO:0000259" key="1">
    <source>
        <dbReference type="Pfam" id="PF08484"/>
    </source>
</evidence>
<accession>A0A927FCD4</accession>
<dbReference type="CDD" id="cd02440">
    <property type="entry name" value="AdoMet_MTases"/>
    <property type="match status" value="1"/>
</dbReference>
<dbReference type="GO" id="GO:0008168">
    <property type="term" value="F:methyltransferase activity"/>
    <property type="evidence" value="ECO:0007669"/>
    <property type="project" value="UniProtKB-KW"/>
</dbReference>
<proteinExistence type="predicted"/>
<protein>
    <submittedName>
        <fullName evidence="2">Methyltransferase domain-containing protein</fullName>
    </submittedName>
</protein>
<dbReference type="InterPro" id="IPR029063">
    <property type="entry name" value="SAM-dependent_MTases_sf"/>
</dbReference>
<dbReference type="EMBL" id="JACYFG010000040">
    <property type="protein sequence ID" value="MBD5781191.1"/>
    <property type="molecule type" value="Genomic_DNA"/>
</dbReference>
<dbReference type="Pfam" id="PF08484">
    <property type="entry name" value="Methyltransf_14"/>
    <property type="match status" value="1"/>
</dbReference>
<sequence length="369" mass="41406">MPVSIGVQWPDIETARSCGRGDLQLAYCNSCGFIWNRSFDESRLEYSQKYDNSLDFSPVFQSYAEGLADRLIETYSIRGKRVVELGCGKGHFLSLLCERGENTGIGFDPSYEGERVDSAVAERIEYVQDFYGEKYTDHPGDLVCCRHVLEHIKNPFDFLASVRKTVGGNTDTIVYFEVPNVRLILERLSVWDIIYEHCNYFSRESLVNLFGSAGFEVLRIEETYEKQFLSIDCRLSSEGASSQATPEPLNDLSGLVDRFSTEMKERIGSWHARLEEFEKAGKKVAIWGAGAKTVGFVNMLQIGDRIPIAVDINPHKQGLHLAGMGQKIVSPVQLQSEKPDVVIVMNPIYSGEIKSQLDSMGLTPEIIEA</sequence>
<feature type="domain" description="C-methyltransferase" evidence="1">
    <location>
        <begin position="258"/>
        <end position="359"/>
    </location>
</feature>
<dbReference type="RefSeq" id="WP_191618292.1">
    <property type="nucleotide sequence ID" value="NZ_JACYFG010000040.1"/>
</dbReference>
<dbReference type="InterPro" id="IPR013691">
    <property type="entry name" value="MeTrfase_14"/>
</dbReference>